<reference evidence="1" key="1">
    <citation type="submission" date="2018-12" db="EMBL/GenBank/DDBJ databases">
        <authorList>
            <person name="Will S."/>
            <person name="Neumann-Schaal M."/>
            <person name="Henke P."/>
        </authorList>
    </citation>
    <scope>NUCLEOTIDE SEQUENCE</scope>
    <source>
        <strain evidence="1">PCC 7102</strain>
    </source>
</reference>
<proteinExistence type="predicted"/>
<name>A0A3S1CV41_9CYAN</name>
<dbReference type="Proteomes" id="UP000271624">
    <property type="component" value="Unassembled WGS sequence"/>
</dbReference>
<gene>
    <name evidence="1" type="ORF">DSM106972_012200</name>
</gene>
<sequence length="63" mass="7665">MKRVKDVPAFYDEMKKGHEIHLTDTAWNELKNRAREKKLSVSEYVERWVRGFWESKPTQNKEL</sequence>
<dbReference type="AlphaFoldDB" id="A0A3S1CV41"/>
<keyword evidence="2" id="KW-1185">Reference proteome</keyword>
<dbReference type="EMBL" id="RSCL01000002">
    <property type="protein sequence ID" value="RUT09167.1"/>
    <property type="molecule type" value="Genomic_DNA"/>
</dbReference>
<dbReference type="OrthoDB" id="516757at2"/>
<dbReference type="RefSeq" id="WP_127079830.1">
    <property type="nucleotide sequence ID" value="NZ_RSCL01000002.1"/>
</dbReference>
<accession>A0A3S1CV41</accession>
<evidence type="ECO:0008006" key="3">
    <source>
        <dbReference type="Google" id="ProtNLM"/>
    </source>
</evidence>
<reference evidence="1" key="2">
    <citation type="journal article" date="2019" name="Genome Biol. Evol.">
        <title>Day and night: Metabolic profiles and evolutionary relationships of six axenic non-marine cyanobacteria.</title>
        <authorList>
            <person name="Will S.E."/>
            <person name="Henke P."/>
            <person name="Boedeker C."/>
            <person name="Huang S."/>
            <person name="Brinkmann H."/>
            <person name="Rohde M."/>
            <person name="Jarek M."/>
            <person name="Friedl T."/>
            <person name="Seufert S."/>
            <person name="Schumacher M."/>
            <person name="Overmann J."/>
            <person name="Neumann-Schaal M."/>
            <person name="Petersen J."/>
        </authorList>
    </citation>
    <scope>NUCLEOTIDE SEQUENCE [LARGE SCALE GENOMIC DNA]</scope>
    <source>
        <strain evidence="1">PCC 7102</strain>
    </source>
</reference>
<evidence type="ECO:0000313" key="2">
    <source>
        <dbReference type="Proteomes" id="UP000271624"/>
    </source>
</evidence>
<protein>
    <recommendedName>
        <fullName evidence="3">Ribbon-helix-helix protein CopG domain-containing protein</fullName>
    </recommendedName>
</protein>
<evidence type="ECO:0000313" key="1">
    <source>
        <dbReference type="EMBL" id="RUT09167.1"/>
    </source>
</evidence>
<comment type="caution">
    <text evidence="1">The sequence shown here is derived from an EMBL/GenBank/DDBJ whole genome shotgun (WGS) entry which is preliminary data.</text>
</comment>
<organism evidence="1 2">
    <name type="scientific">Dulcicalothrix desertica PCC 7102</name>
    <dbReference type="NCBI Taxonomy" id="232991"/>
    <lineage>
        <taxon>Bacteria</taxon>
        <taxon>Bacillati</taxon>
        <taxon>Cyanobacteriota</taxon>
        <taxon>Cyanophyceae</taxon>
        <taxon>Nostocales</taxon>
        <taxon>Calotrichaceae</taxon>
        <taxon>Dulcicalothrix</taxon>
    </lineage>
</organism>